<organism evidence="2 3">
    <name type="scientific">Stereocaulon virgatum</name>
    <dbReference type="NCBI Taxonomy" id="373712"/>
    <lineage>
        <taxon>Eukaryota</taxon>
        <taxon>Fungi</taxon>
        <taxon>Dikarya</taxon>
        <taxon>Ascomycota</taxon>
        <taxon>Pezizomycotina</taxon>
        <taxon>Lecanoromycetes</taxon>
        <taxon>OSLEUM clade</taxon>
        <taxon>Lecanoromycetidae</taxon>
        <taxon>Lecanorales</taxon>
        <taxon>Lecanorineae</taxon>
        <taxon>Stereocaulaceae</taxon>
        <taxon>Stereocaulon</taxon>
    </lineage>
</organism>
<proteinExistence type="predicted"/>
<name>A0ABR4AC38_9LECA</name>
<protein>
    <submittedName>
        <fullName evidence="2">Uncharacterized protein</fullName>
    </submittedName>
</protein>
<sequence length="135" mass="15510">MSARYVSSQFIKNIQKGKKRIAVEHVDQTTAWKRPTGFPSASTKEVFSDVVDKNSDSFKPETVKVAMKESQHQSDKDKRMHYTAVWNARIPFGVISHPAEVLPLSEMQNLHRCPSPIARQNNEHMKPQNRPRLLE</sequence>
<keyword evidence="3" id="KW-1185">Reference proteome</keyword>
<dbReference type="EMBL" id="JBEFKJ010000011">
    <property type="protein sequence ID" value="KAL2043417.1"/>
    <property type="molecule type" value="Genomic_DNA"/>
</dbReference>
<comment type="caution">
    <text evidence="2">The sequence shown here is derived from an EMBL/GenBank/DDBJ whole genome shotgun (WGS) entry which is preliminary data.</text>
</comment>
<feature type="compositionally biased region" description="Basic and acidic residues" evidence="1">
    <location>
        <begin position="121"/>
        <end position="135"/>
    </location>
</feature>
<dbReference type="Proteomes" id="UP001590950">
    <property type="component" value="Unassembled WGS sequence"/>
</dbReference>
<evidence type="ECO:0000256" key="1">
    <source>
        <dbReference type="SAM" id="MobiDB-lite"/>
    </source>
</evidence>
<gene>
    <name evidence="2" type="ORF">N7G274_003723</name>
</gene>
<reference evidence="2 3" key="1">
    <citation type="submission" date="2024-09" db="EMBL/GenBank/DDBJ databases">
        <title>Rethinking Asexuality: The Enigmatic Case of Functional Sexual Genes in Lepraria (Stereocaulaceae).</title>
        <authorList>
            <person name="Doellman M."/>
            <person name="Sun Y."/>
            <person name="Barcenas-Pena A."/>
            <person name="Lumbsch H.T."/>
            <person name="Grewe F."/>
        </authorList>
    </citation>
    <scope>NUCLEOTIDE SEQUENCE [LARGE SCALE GENOMIC DNA]</scope>
    <source>
        <strain evidence="2 3">Mercado 3170</strain>
    </source>
</reference>
<accession>A0ABR4AC38</accession>
<evidence type="ECO:0000313" key="2">
    <source>
        <dbReference type="EMBL" id="KAL2043417.1"/>
    </source>
</evidence>
<evidence type="ECO:0000313" key="3">
    <source>
        <dbReference type="Proteomes" id="UP001590950"/>
    </source>
</evidence>
<feature type="region of interest" description="Disordered" evidence="1">
    <location>
        <begin position="115"/>
        <end position="135"/>
    </location>
</feature>